<keyword evidence="3" id="KW-1185">Reference proteome</keyword>
<feature type="transmembrane region" description="Helical" evidence="1">
    <location>
        <begin position="74"/>
        <end position="97"/>
    </location>
</feature>
<dbReference type="Proteomes" id="UP000037460">
    <property type="component" value="Unassembled WGS sequence"/>
</dbReference>
<organism evidence="2 3">
    <name type="scientific">Chrysochromulina tobinii</name>
    <dbReference type="NCBI Taxonomy" id="1460289"/>
    <lineage>
        <taxon>Eukaryota</taxon>
        <taxon>Haptista</taxon>
        <taxon>Haptophyta</taxon>
        <taxon>Prymnesiophyceae</taxon>
        <taxon>Prymnesiales</taxon>
        <taxon>Chrysochromulinaceae</taxon>
        <taxon>Chrysochromulina</taxon>
    </lineage>
</organism>
<reference evidence="3" key="1">
    <citation type="journal article" date="2015" name="PLoS Genet.">
        <title>Genome Sequence and Transcriptome Analyses of Chrysochromulina tobin: Metabolic Tools for Enhanced Algal Fitness in the Prominent Order Prymnesiales (Haptophyceae).</title>
        <authorList>
            <person name="Hovde B.T."/>
            <person name="Deodato C.R."/>
            <person name="Hunsperger H.M."/>
            <person name="Ryken S.A."/>
            <person name="Yost W."/>
            <person name="Jha R.K."/>
            <person name="Patterson J."/>
            <person name="Monnat R.J. Jr."/>
            <person name="Barlow S.B."/>
            <person name="Starkenburg S.R."/>
            <person name="Cattolico R.A."/>
        </authorList>
    </citation>
    <scope>NUCLEOTIDE SEQUENCE</scope>
    <source>
        <strain evidence="3">CCMP291</strain>
    </source>
</reference>
<proteinExistence type="predicted"/>
<dbReference type="EMBL" id="JWZX01002710">
    <property type="protein sequence ID" value="KOO27477.1"/>
    <property type="molecule type" value="Genomic_DNA"/>
</dbReference>
<evidence type="ECO:0000313" key="3">
    <source>
        <dbReference type="Proteomes" id="UP000037460"/>
    </source>
</evidence>
<name>A0A0M0JMF6_9EUKA</name>
<feature type="transmembrane region" description="Helical" evidence="1">
    <location>
        <begin position="12"/>
        <end position="34"/>
    </location>
</feature>
<evidence type="ECO:0000313" key="2">
    <source>
        <dbReference type="EMBL" id="KOO27477.1"/>
    </source>
</evidence>
<keyword evidence="1" id="KW-0472">Membrane</keyword>
<protein>
    <submittedName>
        <fullName evidence="2">Uncharacterized protein</fullName>
    </submittedName>
</protein>
<feature type="transmembrane region" description="Helical" evidence="1">
    <location>
        <begin position="40"/>
        <end position="62"/>
    </location>
</feature>
<gene>
    <name evidence="2" type="ORF">Ctob_004233</name>
</gene>
<accession>A0A0M0JMF6</accession>
<sequence>MAWNQVVRVTAAFIYGVLLGVMWECASMIVLLSATLVEHFAGTLCMMTIFVGIVAYAFLVAAQADLARPLLSIFFFRLSAQIAMTIGTGSLLLTTMLSDTPSCTSDRLRASGWRGLLIALTRKVLPRRLLRRVVGVEPPFGPPFLRVLAAVASREWLSWVPMFGRLPVAALAAGLDHLPA</sequence>
<comment type="caution">
    <text evidence="2">The sequence shown here is derived from an EMBL/GenBank/DDBJ whole genome shotgun (WGS) entry which is preliminary data.</text>
</comment>
<dbReference type="AlphaFoldDB" id="A0A0M0JMF6"/>
<keyword evidence="1" id="KW-0812">Transmembrane</keyword>
<evidence type="ECO:0000256" key="1">
    <source>
        <dbReference type="SAM" id="Phobius"/>
    </source>
</evidence>
<dbReference type="OrthoDB" id="10604634at2759"/>
<keyword evidence="1" id="KW-1133">Transmembrane helix</keyword>